<name>A0A6J7R7V7_9ZZZZ</name>
<dbReference type="InterPro" id="IPR017517">
    <property type="entry name" value="Maleyloyr_isom"/>
</dbReference>
<dbReference type="InterPro" id="IPR034660">
    <property type="entry name" value="DinB/YfiT-like"/>
</dbReference>
<reference evidence="3" key="1">
    <citation type="submission" date="2020-05" db="EMBL/GenBank/DDBJ databases">
        <authorList>
            <person name="Chiriac C."/>
            <person name="Salcher M."/>
            <person name="Ghai R."/>
            <person name="Kavagutti S V."/>
        </authorList>
    </citation>
    <scope>NUCLEOTIDE SEQUENCE</scope>
</reference>
<dbReference type="PANTHER" id="PTHR40758">
    <property type="entry name" value="CONSERVED PROTEIN"/>
    <property type="match status" value="1"/>
</dbReference>
<evidence type="ECO:0000259" key="1">
    <source>
        <dbReference type="Pfam" id="PF07398"/>
    </source>
</evidence>
<dbReference type="NCBIfam" id="TIGR03083">
    <property type="entry name" value="maleylpyruvate isomerase family mycothiol-dependent enzyme"/>
    <property type="match status" value="1"/>
</dbReference>
<evidence type="ECO:0000259" key="2">
    <source>
        <dbReference type="Pfam" id="PF11716"/>
    </source>
</evidence>
<evidence type="ECO:0000313" key="3">
    <source>
        <dbReference type="EMBL" id="CAB5024834.1"/>
    </source>
</evidence>
<dbReference type="SUPFAM" id="SSF109854">
    <property type="entry name" value="DinB/YfiT-like putative metalloenzymes"/>
    <property type="match status" value="1"/>
</dbReference>
<dbReference type="Pfam" id="PF11716">
    <property type="entry name" value="MDMPI_N"/>
    <property type="match status" value="1"/>
</dbReference>
<dbReference type="PANTHER" id="PTHR40758:SF1">
    <property type="entry name" value="CONSERVED PROTEIN"/>
    <property type="match status" value="1"/>
</dbReference>
<proteinExistence type="predicted"/>
<dbReference type="Pfam" id="PF07398">
    <property type="entry name" value="MDMPI_C"/>
    <property type="match status" value="1"/>
</dbReference>
<dbReference type="GO" id="GO:0005886">
    <property type="term" value="C:plasma membrane"/>
    <property type="evidence" value="ECO:0007669"/>
    <property type="project" value="TreeGrafter"/>
</dbReference>
<protein>
    <submittedName>
        <fullName evidence="3">Unannotated protein</fullName>
    </submittedName>
</protein>
<feature type="domain" description="MDMPI C-terminal" evidence="1">
    <location>
        <begin position="140"/>
        <end position="228"/>
    </location>
</feature>
<dbReference type="GO" id="GO:0046872">
    <property type="term" value="F:metal ion binding"/>
    <property type="evidence" value="ECO:0007669"/>
    <property type="project" value="InterPro"/>
</dbReference>
<dbReference type="AlphaFoldDB" id="A0A6J7R7V7"/>
<gene>
    <name evidence="3" type="ORF">UFOPK3992_01924</name>
</gene>
<dbReference type="EMBL" id="CAFBOZ010000347">
    <property type="protein sequence ID" value="CAB5024834.1"/>
    <property type="molecule type" value="Genomic_DNA"/>
</dbReference>
<sequence>MLSVDEYQSVLERDSTIVEGLLRTADLSASVPGCPGWNVADLARHLGGVHRWAHDALITGAAGERPQGPDGRDDLVAWFAEGASRLVALLRRTDPNSPAWTFGPPPRTAAFWSRRQAHETSMHLGDAQRALTLPVATNAEFAADGVDEIATMFFPSRVRRGVTPVLERGLRVVLTDLGDTAFVIAGDGTDPTAPTAATLRGPAADVLLVLWRRADVGALVVEGDRAVVSDVLAAGITP</sequence>
<organism evidence="3">
    <name type="scientific">freshwater metagenome</name>
    <dbReference type="NCBI Taxonomy" id="449393"/>
    <lineage>
        <taxon>unclassified sequences</taxon>
        <taxon>metagenomes</taxon>
        <taxon>ecological metagenomes</taxon>
    </lineage>
</organism>
<dbReference type="InterPro" id="IPR024344">
    <property type="entry name" value="MDMPI_metal-binding"/>
</dbReference>
<accession>A0A6J7R7V7</accession>
<dbReference type="InterPro" id="IPR010872">
    <property type="entry name" value="MDMPI_C-term_domain"/>
</dbReference>
<feature type="domain" description="Mycothiol-dependent maleylpyruvate isomerase metal-binding" evidence="2">
    <location>
        <begin position="22"/>
        <end position="127"/>
    </location>
</feature>